<protein>
    <submittedName>
        <fullName evidence="1">Uncharacterized protein</fullName>
    </submittedName>
</protein>
<evidence type="ECO:0000313" key="1">
    <source>
        <dbReference type="EMBL" id="CAG4903113.1"/>
    </source>
</evidence>
<accession>A0ABM8U5D5</accession>
<evidence type="ECO:0000313" key="2">
    <source>
        <dbReference type="Proteomes" id="UP000789752"/>
    </source>
</evidence>
<dbReference type="EMBL" id="CAJQYY010000016">
    <property type="protein sequence ID" value="CAG4903113.1"/>
    <property type="molecule type" value="Genomic_DNA"/>
</dbReference>
<name>A0ABM8U5D5_9BURK</name>
<organism evidence="1 2">
    <name type="scientific">Paraburkholderia gardini</name>
    <dbReference type="NCBI Taxonomy" id="2823469"/>
    <lineage>
        <taxon>Bacteria</taxon>
        <taxon>Pseudomonadati</taxon>
        <taxon>Pseudomonadota</taxon>
        <taxon>Betaproteobacteria</taxon>
        <taxon>Burkholderiales</taxon>
        <taxon>Burkholderiaceae</taxon>
        <taxon>Paraburkholderia</taxon>
    </lineage>
</organism>
<reference evidence="1 2" key="1">
    <citation type="submission" date="2021-04" db="EMBL/GenBank/DDBJ databases">
        <authorList>
            <person name="Vanwijnsberghe S."/>
        </authorList>
    </citation>
    <scope>NUCLEOTIDE SEQUENCE [LARGE SCALE GENOMIC DNA]</scope>
    <source>
        <strain evidence="1 2">LMG 32171</strain>
    </source>
</reference>
<keyword evidence="2" id="KW-1185">Reference proteome</keyword>
<proteinExistence type="predicted"/>
<dbReference type="Proteomes" id="UP000789752">
    <property type="component" value="Unassembled WGS sequence"/>
</dbReference>
<comment type="caution">
    <text evidence="1">The sequence shown here is derived from an EMBL/GenBank/DDBJ whole genome shotgun (WGS) entry which is preliminary data.</text>
</comment>
<gene>
    <name evidence="1" type="ORF">R54767_02923</name>
</gene>
<sequence>MGNRLQFLSGRAGLLTIRSEVYSSGDRFFVPNDAIMIYGISND</sequence>